<gene>
    <name evidence="1" type="ORF">B5V02_22165</name>
</gene>
<protein>
    <submittedName>
        <fullName evidence="1">Uncharacterized protein</fullName>
    </submittedName>
</protein>
<comment type="caution">
    <text evidence="1">The sequence shown here is derived from an EMBL/GenBank/DDBJ whole genome shotgun (WGS) entry which is preliminary data.</text>
</comment>
<accession>A0A2W7C0W7</accession>
<name>A0A2W7C0W7_9HYPH</name>
<evidence type="ECO:0000313" key="1">
    <source>
        <dbReference type="EMBL" id="PZV36484.1"/>
    </source>
</evidence>
<reference evidence="2" key="1">
    <citation type="submission" date="2017-03" db="EMBL/GenBank/DDBJ databases">
        <authorList>
            <person name="Safronova V.I."/>
            <person name="Sazanova A.L."/>
            <person name="Chirak E.R."/>
        </authorList>
    </citation>
    <scope>NUCLEOTIDE SEQUENCE [LARGE SCALE GENOMIC DNA]</scope>
    <source>
        <strain evidence="2">Ach-343</strain>
    </source>
</reference>
<sequence>MAWAPNSATVKPMPRLTPQQRIALARKLEIRAATGEGLSSEKRIDLRRAAKNLLALNAMEERRNQSKSPAEGLVHIFDQAAEQRWSEDLREELGYCHMVHLADVFEGWAIDWRMTPEWTAKLTGWAQSLRRLADEVGPDWDPPRPTWRPSIVGFLGRKLLDEG</sequence>
<proteinExistence type="predicted"/>
<dbReference type="Proteomes" id="UP000248616">
    <property type="component" value="Unassembled WGS sequence"/>
</dbReference>
<keyword evidence="2" id="KW-1185">Reference proteome</keyword>
<evidence type="ECO:0000313" key="2">
    <source>
        <dbReference type="Proteomes" id="UP000248616"/>
    </source>
</evidence>
<dbReference type="EMBL" id="MZXV01000050">
    <property type="protein sequence ID" value="PZV36484.1"/>
    <property type="molecule type" value="Genomic_DNA"/>
</dbReference>
<organism evidence="1 2">
    <name type="scientific">Mesorhizobium kowhaii</name>
    <dbReference type="NCBI Taxonomy" id="1300272"/>
    <lineage>
        <taxon>Bacteria</taxon>
        <taxon>Pseudomonadati</taxon>
        <taxon>Pseudomonadota</taxon>
        <taxon>Alphaproteobacteria</taxon>
        <taxon>Hyphomicrobiales</taxon>
        <taxon>Phyllobacteriaceae</taxon>
        <taxon>Mesorhizobium</taxon>
    </lineage>
</organism>
<dbReference type="AlphaFoldDB" id="A0A2W7C0W7"/>